<sequence length="88" mass="10207">MIIITIKISKSNRQTPIAGLTIDENGKYIEGFMVVSTVAYVLGRIMREEFQEKELKDLPNFVDNNNSLIEEVFSESERIYFKDKKQDS</sequence>
<proteinExistence type="predicted"/>
<evidence type="ECO:0000313" key="2">
    <source>
        <dbReference type="Proteomes" id="UP000258667"/>
    </source>
</evidence>
<reference evidence="1 2" key="1">
    <citation type="submission" date="2018-08" db="EMBL/GenBank/DDBJ databases">
        <title>Complete genomic DNA sequence of Rickettsia japonica in China.</title>
        <authorList>
            <person name="Lu Q."/>
            <person name="Li C."/>
        </authorList>
    </citation>
    <scope>NUCLEOTIDE SEQUENCE [LARGE SCALE GENOMIC DNA]</scope>
    <source>
        <strain evidence="1 2">LA4/2015</strain>
    </source>
</reference>
<name>A0ABM6YH83_RICJA</name>
<gene>
    <name evidence="1" type="ORF">D0Z68_06490</name>
</gene>
<dbReference type="GeneID" id="34514951"/>
<accession>A0ABM6YH83</accession>
<keyword evidence="2" id="KW-1185">Reference proteome</keyword>
<dbReference type="RefSeq" id="WP_081497939.1">
    <property type="nucleotide sequence ID" value="NZ_AP017572.1"/>
</dbReference>
<organism evidence="1 2">
    <name type="scientific">Rickettsia japonica</name>
    <dbReference type="NCBI Taxonomy" id="35790"/>
    <lineage>
        <taxon>Bacteria</taxon>
        <taxon>Pseudomonadati</taxon>
        <taxon>Pseudomonadota</taxon>
        <taxon>Alphaproteobacteria</taxon>
        <taxon>Rickettsiales</taxon>
        <taxon>Rickettsiaceae</taxon>
        <taxon>Rickettsieae</taxon>
        <taxon>Rickettsia</taxon>
        <taxon>spotted fever group</taxon>
    </lineage>
</organism>
<protein>
    <submittedName>
        <fullName evidence="1">Uncharacterized protein</fullName>
    </submittedName>
</protein>
<dbReference type="Proteomes" id="UP000258667">
    <property type="component" value="Chromosome"/>
</dbReference>
<evidence type="ECO:0000313" key="1">
    <source>
        <dbReference type="EMBL" id="AXU06901.1"/>
    </source>
</evidence>
<dbReference type="EMBL" id="CP032049">
    <property type="protein sequence ID" value="AXU06901.1"/>
    <property type="molecule type" value="Genomic_DNA"/>
</dbReference>